<dbReference type="SUPFAM" id="SSF55811">
    <property type="entry name" value="Nudix"/>
    <property type="match status" value="1"/>
</dbReference>
<dbReference type="PROSITE" id="PS00893">
    <property type="entry name" value="NUDIX_BOX"/>
    <property type="match status" value="1"/>
</dbReference>
<protein>
    <recommendedName>
        <fullName evidence="4">Nudix hydrolase domain-containing protein</fullName>
    </recommendedName>
</protein>
<dbReference type="PRINTS" id="PR00502">
    <property type="entry name" value="NUDIXFAMILY"/>
</dbReference>
<dbReference type="Proteomes" id="UP000177614">
    <property type="component" value="Unassembled WGS sequence"/>
</dbReference>
<dbReference type="Pfam" id="PF00293">
    <property type="entry name" value="NUDIX"/>
    <property type="match status" value="1"/>
</dbReference>
<name>A0A1F4XJ29_9BACT</name>
<dbReference type="EMBL" id="MEWR01000023">
    <property type="protein sequence ID" value="OGC81629.1"/>
    <property type="molecule type" value="Genomic_DNA"/>
</dbReference>
<dbReference type="InterPro" id="IPR000086">
    <property type="entry name" value="NUDIX_hydrolase_dom"/>
</dbReference>
<dbReference type="STRING" id="1817814.A2V81_05160"/>
<gene>
    <name evidence="5" type="ORF">A2V81_05160</name>
</gene>
<dbReference type="AlphaFoldDB" id="A0A1F4XJ29"/>
<dbReference type="PANTHER" id="PTHR43046:SF14">
    <property type="entry name" value="MUTT_NUDIX FAMILY PROTEIN"/>
    <property type="match status" value="1"/>
</dbReference>
<dbReference type="GO" id="GO:0016787">
    <property type="term" value="F:hydrolase activity"/>
    <property type="evidence" value="ECO:0007669"/>
    <property type="project" value="UniProtKB-KW"/>
</dbReference>
<accession>A0A1F4XJ29</accession>
<keyword evidence="2 3" id="KW-0378">Hydrolase</keyword>
<reference evidence="5 6" key="1">
    <citation type="journal article" date="2016" name="Nat. Commun.">
        <title>Thousands of microbial genomes shed light on interconnected biogeochemical processes in an aquifer system.</title>
        <authorList>
            <person name="Anantharaman K."/>
            <person name="Brown C.T."/>
            <person name="Hug L.A."/>
            <person name="Sharon I."/>
            <person name="Castelle C.J."/>
            <person name="Probst A.J."/>
            <person name="Thomas B.C."/>
            <person name="Singh A."/>
            <person name="Wilkins M.J."/>
            <person name="Karaoz U."/>
            <person name="Brodie E.L."/>
            <person name="Williams K.H."/>
            <person name="Hubbard S.S."/>
            <person name="Banfield J.F."/>
        </authorList>
    </citation>
    <scope>NUCLEOTIDE SEQUENCE [LARGE SCALE GENOMIC DNA]</scope>
</reference>
<dbReference type="InterPro" id="IPR015797">
    <property type="entry name" value="NUDIX_hydrolase-like_dom_sf"/>
</dbReference>
<evidence type="ECO:0000259" key="4">
    <source>
        <dbReference type="PROSITE" id="PS51462"/>
    </source>
</evidence>
<dbReference type="InterPro" id="IPR020084">
    <property type="entry name" value="NUDIX_hydrolase_CS"/>
</dbReference>
<evidence type="ECO:0000256" key="3">
    <source>
        <dbReference type="RuleBase" id="RU003476"/>
    </source>
</evidence>
<proteinExistence type="inferred from homology"/>
<sequence length="148" mass="17599">MYRHNVAAVVINHDKQVLIGKRNVPQDHWQFPQGGVNEGESEQEAMMRELQEELGNNKFSLLYKSKHLHRFEWPKSQLRNDGLIGQEQRYFLVLFYGKDNEIKLEERALLDFEWVDQNKVLERIFPARRLIYDAVLQEFLPIIKTSTT</sequence>
<comment type="similarity">
    <text evidence="3">Belongs to the Nudix hydrolase family.</text>
</comment>
<feature type="domain" description="Nudix hydrolase" evidence="4">
    <location>
        <begin position="1"/>
        <end position="137"/>
    </location>
</feature>
<evidence type="ECO:0000256" key="2">
    <source>
        <dbReference type="ARBA" id="ARBA00022801"/>
    </source>
</evidence>
<comment type="cofactor">
    <cofactor evidence="1">
        <name>Mg(2+)</name>
        <dbReference type="ChEBI" id="CHEBI:18420"/>
    </cofactor>
</comment>
<comment type="caution">
    <text evidence="5">The sequence shown here is derived from an EMBL/GenBank/DDBJ whole genome shotgun (WGS) entry which is preliminary data.</text>
</comment>
<dbReference type="PROSITE" id="PS51462">
    <property type="entry name" value="NUDIX"/>
    <property type="match status" value="1"/>
</dbReference>
<organism evidence="5 6">
    <name type="scientific">Candidatus Abawacabacteria bacterium RBG_16_42_10</name>
    <dbReference type="NCBI Taxonomy" id="1817814"/>
    <lineage>
        <taxon>Bacteria</taxon>
        <taxon>Candidatus Abawacaibacteriota</taxon>
    </lineage>
</organism>
<dbReference type="PANTHER" id="PTHR43046">
    <property type="entry name" value="GDP-MANNOSE MANNOSYL HYDROLASE"/>
    <property type="match status" value="1"/>
</dbReference>
<evidence type="ECO:0000256" key="1">
    <source>
        <dbReference type="ARBA" id="ARBA00001946"/>
    </source>
</evidence>
<dbReference type="InterPro" id="IPR020476">
    <property type="entry name" value="Nudix_hydrolase"/>
</dbReference>
<evidence type="ECO:0000313" key="5">
    <source>
        <dbReference type="EMBL" id="OGC81629.1"/>
    </source>
</evidence>
<dbReference type="Gene3D" id="3.90.79.10">
    <property type="entry name" value="Nucleoside Triphosphate Pyrophosphohydrolase"/>
    <property type="match status" value="1"/>
</dbReference>
<evidence type="ECO:0000313" key="6">
    <source>
        <dbReference type="Proteomes" id="UP000177614"/>
    </source>
</evidence>